<evidence type="ECO:0000259" key="4">
    <source>
        <dbReference type="PROSITE" id="PS51004"/>
    </source>
</evidence>
<dbReference type="PANTHER" id="PTHR22625">
    <property type="entry name" value="PLEXIN"/>
    <property type="match status" value="1"/>
</dbReference>
<keyword evidence="1" id="KW-0325">Glycoprotein</keyword>
<feature type="signal peptide" evidence="3">
    <location>
        <begin position="1"/>
        <end position="29"/>
    </location>
</feature>
<dbReference type="PANTHER" id="PTHR22625:SF32">
    <property type="entry name" value="PLEXIN-A3"/>
    <property type="match status" value="1"/>
</dbReference>
<comment type="caution">
    <text evidence="2">Lacks conserved residue(s) required for the propagation of feature annotation.</text>
</comment>
<organism evidence="5 6">
    <name type="scientific">Mugilogobius chulae</name>
    <name type="common">yellowstripe goby</name>
    <dbReference type="NCBI Taxonomy" id="88201"/>
    <lineage>
        <taxon>Eukaryota</taxon>
        <taxon>Metazoa</taxon>
        <taxon>Chordata</taxon>
        <taxon>Craniata</taxon>
        <taxon>Vertebrata</taxon>
        <taxon>Euteleostomi</taxon>
        <taxon>Actinopterygii</taxon>
        <taxon>Neopterygii</taxon>
        <taxon>Teleostei</taxon>
        <taxon>Neoteleostei</taxon>
        <taxon>Acanthomorphata</taxon>
        <taxon>Gobiaria</taxon>
        <taxon>Gobiiformes</taxon>
        <taxon>Gobioidei</taxon>
        <taxon>Gobiidae</taxon>
        <taxon>Gobionellinae</taxon>
        <taxon>Mugilogobius</taxon>
    </lineage>
</organism>
<proteinExistence type="predicted"/>
<evidence type="ECO:0000256" key="1">
    <source>
        <dbReference type="ARBA" id="ARBA00023180"/>
    </source>
</evidence>
<evidence type="ECO:0000256" key="3">
    <source>
        <dbReference type="SAM" id="SignalP"/>
    </source>
</evidence>
<dbReference type="GO" id="GO:0030334">
    <property type="term" value="P:regulation of cell migration"/>
    <property type="evidence" value="ECO:0007669"/>
    <property type="project" value="TreeGrafter"/>
</dbReference>
<dbReference type="InterPro" id="IPR001627">
    <property type="entry name" value="Semap_dom"/>
</dbReference>
<evidence type="ECO:0000313" key="6">
    <source>
        <dbReference type="Proteomes" id="UP001460270"/>
    </source>
</evidence>
<feature type="domain" description="Sema" evidence="4">
    <location>
        <begin position="10"/>
        <end position="514"/>
    </location>
</feature>
<dbReference type="GO" id="GO:0007399">
    <property type="term" value="P:nervous system development"/>
    <property type="evidence" value="ECO:0007669"/>
    <property type="project" value="UniProtKB-ARBA"/>
</dbReference>
<dbReference type="Proteomes" id="UP001460270">
    <property type="component" value="Unassembled WGS sequence"/>
</dbReference>
<keyword evidence="3" id="KW-0732">Signal</keyword>
<evidence type="ECO:0000313" key="5">
    <source>
        <dbReference type="EMBL" id="KAK7938983.1"/>
    </source>
</evidence>
<gene>
    <name evidence="5" type="ORF">WMY93_002309</name>
</gene>
<dbReference type="InterPro" id="IPR031148">
    <property type="entry name" value="Plexin"/>
</dbReference>
<dbReference type="AlphaFoldDB" id="A0AAW0PV10"/>
<dbReference type="InterPro" id="IPR015943">
    <property type="entry name" value="WD40/YVTN_repeat-like_dom_sf"/>
</dbReference>
<accession>A0AAW0PV10</accession>
<dbReference type="Pfam" id="PF01403">
    <property type="entry name" value="Sema"/>
    <property type="match status" value="1"/>
</dbReference>
<protein>
    <recommendedName>
        <fullName evidence="4">Sema domain-containing protein</fullName>
    </recommendedName>
</protein>
<dbReference type="PROSITE" id="PS51004">
    <property type="entry name" value="SEMA"/>
    <property type="match status" value="1"/>
</dbReference>
<reference evidence="6" key="1">
    <citation type="submission" date="2024-04" db="EMBL/GenBank/DDBJ databases">
        <title>Salinicola lusitanus LLJ914,a marine bacterium isolated from the Okinawa Trough.</title>
        <authorList>
            <person name="Li J."/>
        </authorList>
    </citation>
    <scope>NUCLEOTIDE SEQUENCE [LARGE SCALE GENOMIC DNA]</scope>
</reference>
<feature type="chain" id="PRO_5044001834" description="Sema domain-containing protein" evidence="3">
    <location>
        <begin position="30"/>
        <end position="574"/>
    </location>
</feature>
<name>A0AAW0PV10_9GOBI</name>
<dbReference type="GO" id="GO:0002116">
    <property type="term" value="C:semaphorin receptor complex"/>
    <property type="evidence" value="ECO:0007669"/>
    <property type="project" value="TreeGrafter"/>
</dbReference>
<dbReference type="EMBL" id="JBBPFD010000002">
    <property type="protein sequence ID" value="KAK7938983.1"/>
    <property type="molecule type" value="Genomic_DNA"/>
</dbReference>
<dbReference type="SUPFAM" id="SSF101912">
    <property type="entry name" value="Sema domain"/>
    <property type="match status" value="2"/>
</dbReference>
<dbReference type="GO" id="GO:0005886">
    <property type="term" value="C:plasma membrane"/>
    <property type="evidence" value="ECO:0007669"/>
    <property type="project" value="TreeGrafter"/>
</dbReference>
<dbReference type="GO" id="GO:0017154">
    <property type="term" value="F:semaphorin receptor activity"/>
    <property type="evidence" value="ECO:0007669"/>
    <property type="project" value="InterPro"/>
</dbReference>
<comment type="caution">
    <text evidence="5">The sequence shown here is derived from an EMBL/GenBank/DDBJ whole genome shotgun (WGS) entry which is preliminary data.</text>
</comment>
<dbReference type="SMART" id="SM00630">
    <property type="entry name" value="Sema"/>
    <property type="match status" value="1"/>
</dbReference>
<keyword evidence="6" id="KW-1185">Reference proteome</keyword>
<dbReference type="Gene3D" id="2.130.10.10">
    <property type="entry name" value="YVTN repeat-like/Quinoprotein amine dehydrogenase"/>
    <property type="match status" value="2"/>
</dbReference>
<sequence>MSHHLFLYDLPVLMVSPLLLLLLLPCSCSTPLWTLVAEQVSRLRYFLHSPHSPFWNRRSLCWGVNKILKLSSNLTLQASHVTGPVEDNNMCYPPPSIRACAHRLDLSDNVNKLLLVDYSGDRLLACGTNGRACASSCAWTTFSNSENHTSAKSIICLHLSRPMEWQPEASVRLESAEMFSLVYEDEFQSSQIQIPQDFLYQHPDFDIHFVYSFTSDSFVYFVTLQLDTKLTQANGEKFYTSKIIRMCSGDVMFNSYMEFELGCTKDGVEYKLVQAAYKQKAGKKLALALGLGSMMRCSLYSFHRSGQQKPPRETVLCLFTLRDINQAFTERIRSCYRGEGLLNVPWQFNRDIPCINVPLQIEDDFCVLNQPLGGHHVIQGHPLFEDQAQGLGQWLGASMGRTPWSFSSDILWQTIPEPGTSHRKGPVSSAFEMRLGHFQEELRGGPHSANWHMRSKQQLTQLRVDGVSNNSQNAFLYEIVTVEEGEPILRDMVFSPDHRFVYLLSNKKVTRLPVESCDQYNNCSECLALKILTAAGVSTTKNAPDMSHVTSLRKISIPSQDWINVWTSQPPLPP</sequence>
<dbReference type="InterPro" id="IPR036352">
    <property type="entry name" value="Semap_dom_sf"/>
</dbReference>
<evidence type="ECO:0000256" key="2">
    <source>
        <dbReference type="PROSITE-ProRule" id="PRU00352"/>
    </source>
</evidence>